<name>A0ABV9MZF6_9FLAO</name>
<reference evidence="3" key="1">
    <citation type="journal article" date="2019" name="Int. J. Syst. Evol. Microbiol.">
        <title>The Global Catalogue of Microorganisms (GCM) 10K type strain sequencing project: providing services to taxonomists for standard genome sequencing and annotation.</title>
        <authorList>
            <consortium name="The Broad Institute Genomics Platform"/>
            <consortium name="The Broad Institute Genome Sequencing Center for Infectious Disease"/>
            <person name="Wu L."/>
            <person name="Ma J."/>
        </authorList>
    </citation>
    <scope>NUCLEOTIDE SEQUENCE [LARGE SCALE GENOMIC DNA]</scope>
    <source>
        <strain evidence="3">CCUG 63682</strain>
    </source>
</reference>
<keyword evidence="1" id="KW-0472">Membrane</keyword>
<gene>
    <name evidence="2" type="ORF">ACFO5O_01370</name>
</gene>
<dbReference type="EMBL" id="JBHSGP010000004">
    <property type="protein sequence ID" value="MFC4720955.1"/>
    <property type="molecule type" value="Genomic_DNA"/>
</dbReference>
<feature type="transmembrane region" description="Helical" evidence="1">
    <location>
        <begin position="21"/>
        <end position="40"/>
    </location>
</feature>
<evidence type="ECO:0000256" key="1">
    <source>
        <dbReference type="SAM" id="Phobius"/>
    </source>
</evidence>
<dbReference type="Pfam" id="PF19578">
    <property type="entry name" value="DUF6090"/>
    <property type="match status" value="1"/>
</dbReference>
<keyword evidence="3" id="KW-1185">Reference proteome</keyword>
<organism evidence="2 3">
    <name type="scientific">Geojedonia litorea</name>
    <dbReference type="NCBI Taxonomy" id="1268269"/>
    <lineage>
        <taxon>Bacteria</taxon>
        <taxon>Pseudomonadati</taxon>
        <taxon>Bacteroidota</taxon>
        <taxon>Flavobacteriia</taxon>
        <taxon>Flavobacteriales</taxon>
        <taxon>Flavobacteriaceae</taxon>
        <taxon>Geojedonia</taxon>
    </lineage>
</organism>
<dbReference type="RefSeq" id="WP_387960198.1">
    <property type="nucleotide sequence ID" value="NZ_JBHSGP010000004.1"/>
</dbReference>
<proteinExistence type="predicted"/>
<keyword evidence="1" id="KW-0812">Transmembrane</keyword>
<evidence type="ECO:0000313" key="2">
    <source>
        <dbReference type="EMBL" id="MFC4720955.1"/>
    </source>
</evidence>
<protein>
    <submittedName>
        <fullName evidence="2">DUF6090 family protein</fullName>
    </submittedName>
</protein>
<accession>A0ABV9MZF6</accession>
<sequence>MIKFFRKIRYDLMEKNKTGKYLKYAIGEIILVMIGILLALQVNNWNNNRIERKKETNYIKNINKEFKLNRKQLDTVVFYHRKVSNNATKILNLIPIDIKAVNKDSLSFYISETFNHYTFNPQQSSVNSLTNTSSYELISNLELRELLQKWDEQVKDYQEEEILFKEYSFDNYVPYFNNHISFLAFLNNTNIFDYNNVDYTFLNSLEFENAIALRKELVNDIILKSELKEINNTIDRIIELTSE</sequence>
<dbReference type="InterPro" id="IPR045749">
    <property type="entry name" value="DUF6090"/>
</dbReference>
<dbReference type="Proteomes" id="UP001595953">
    <property type="component" value="Unassembled WGS sequence"/>
</dbReference>
<comment type="caution">
    <text evidence="2">The sequence shown here is derived from an EMBL/GenBank/DDBJ whole genome shotgun (WGS) entry which is preliminary data.</text>
</comment>
<evidence type="ECO:0000313" key="3">
    <source>
        <dbReference type="Proteomes" id="UP001595953"/>
    </source>
</evidence>
<keyword evidence="1" id="KW-1133">Transmembrane helix</keyword>